<gene>
    <name evidence="1" type="ORF">APB76_10765</name>
</gene>
<evidence type="ECO:0000313" key="2">
    <source>
        <dbReference type="Proteomes" id="UP000078406"/>
    </source>
</evidence>
<accession>A0A177Y168</accession>
<dbReference type="AlphaFoldDB" id="A0A177Y168"/>
<organism evidence="1 2">
    <name type="scientific">Vibrio bivalvicida</name>
    <dbReference type="NCBI Taxonomy" id="1276888"/>
    <lineage>
        <taxon>Bacteria</taxon>
        <taxon>Pseudomonadati</taxon>
        <taxon>Pseudomonadota</taxon>
        <taxon>Gammaproteobacteria</taxon>
        <taxon>Vibrionales</taxon>
        <taxon>Vibrionaceae</taxon>
        <taxon>Vibrio</taxon>
        <taxon>Vibrio oreintalis group</taxon>
    </lineage>
</organism>
<dbReference type="Proteomes" id="UP000078406">
    <property type="component" value="Unassembled WGS sequence"/>
</dbReference>
<sequence>MIEIDYLVQVVSVPADLIEASKNASSDLYDTYKVYEVLVQSNLLWRVWYIDDYDKIWLEVNLVNSAGKAEFHTIALDEDTYLKVSVEPYEVLEELV</sequence>
<evidence type="ECO:0000313" key="1">
    <source>
        <dbReference type="EMBL" id="OAJ94235.1"/>
    </source>
</evidence>
<dbReference type="RefSeq" id="WP_054963495.1">
    <property type="nucleotide sequence ID" value="NZ_LLEI02000030.1"/>
</dbReference>
<name>A0A177Y168_9VIBR</name>
<proteinExistence type="predicted"/>
<reference evidence="1 2" key="1">
    <citation type="journal article" date="2016" name="Syst. Appl. Microbiol.">
        <title>Vibrio bivalvicida sp. nov., a novel larval pathogen for bivalve molluscs reared in a hatchery.</title>
        <authorList>
            <person name="Dubert J."/>
            <person name="Romalde J.L."/>
            <person name="Prado S."/>
            <person name="Barja J.L."/>
        </authorList>
    </citation>
    <scope>NUCLEOTIDE SEQUENCE [LARGE SCALE GENOMIC DNA]</scope>
    <source>
        <strain evidence="1 2">605</strain>
    </source>
</reference>
<dbReference type="EMBL" id="LLEI02000030">
    <property type="protein sequence ID" value="OAJ94235.1"/>
    <property type="molecule type" value="Genomic_DNA"/>
</dbReference>
<comment type="caution">
    <text evidence="1">The sequence shown here is derived from an EMBL/GenBank/DDBJ whole genome shotgun (WGS) entry which is preliminary data.</text>
</comment>
<protein>
    <submittedName>
        <fullName evidence="1">Uncharacterized protein</fullName>
    </submittedName>
</protein>